<name>A0A1I1KGS0_9FLAO</name>
<dbReference type="OrthoDB" id="1366992at2"/>
<evidence type="ECO:0000313" key="2">
    <source>
        <dbReference type="Proteomes" id="UP000199672"/>
    </source>
</evidence>
<protein>
    <submittedName>
        <fullName evidence="1">Uncharacterized protein</fullName>
    </submittedName>
</protein>
<organism evidence="1 2">
    <name type="scientific">Flavobacterium phragmitis</name>
    <dbReference type="NCBI Taxonomy" id="739143"/>
    <lineage>
        <taxon>Bacteria</taxon>
        <taxon>Pseudomonadati</taxon>
        <taxon>Bacteroidota</taxon>
        <taxon>Flavobacteriia</taxon>
        <taxon>Flavobacteriales</taxon>
        <taxon>Flavobacteriaceae</taxon>
        <taxon>Flavobacterium</taxon>
    </lineage>
</organism>
<gene>
    <name evidence="1" type="ORF">SAMN05216297_101317</name>
</gene>
<reference evidence="2" key="1">
    <citation type="submission" date="2016-10" db="EMBL/GenBank/DDBJ databases">
        <authorList>
            <person name="Varghese N."/>
            <person name="Submissions S."/>
        </authorList>
    </citation>
    <scope>NUCLEOTIDE SEQUENCE [LARGE SCALE GENOMIC DNA]</scope>
    <source>
        <strain evidence="2">CGMCC 1.10370</strain>
    </source>
</reference>
<dbReference type="EMBL" id="FOMH01000001">
    <property type="protein sequence ID" value="SFC57888.1"/>
    <property type="molecule type" value="Genomic_DNA"/>
</dbReference>
<dbReference type="AlphaFoldDB" id="A0A1I1KGS0"/>
<keyword evidence="2" id="KW-1185">Reference proteome</keyword>
<proteinExistence type="predicted"/>
<dbReference type="RefSeq" id="WP_091490300.1">
    <property type="nucleotide sequence ID" value="NZ_FOMH01000001.1"/>
</dbReference>
<dbReference type="Proteomes" id="UP000199672">
    <property type="component" value="Unassembled WGS sequence"/>
</dbReference>
<accession>A0A1I1KGS0</accession>
<sequence length="61" mass="7133">MKFYEKYPLLKQKSFLSKVLVDTVYSTMALEDQDVSKIQIIKIVDTILKERELNGSAFFTK</sequence>
<evidence type="ECO:0000313" key="1">
    <source>
        <dbReference type="EMBL" id="SFC57888.1"/>
    </source>
</evidence>
<dbReference type="STRING" id="739143.SAMN05216297_101317"/>